<name>A0ABN8SKH0_9CNID</name>
<sequence>MYVVNSKGDCMTSNTVPIQHLRSEQEEADTRMLLHSLDARKRGETSTFIQSQHTDVLVLMLWTYKRLCLDTTLTAETEGKVRSTPLGPLYEVVGEDLVKALPGFHALSGCDQTGTINGKSKVFFSNNLKKSQTTDARCLLQPRKQRHHPR</sequence>
<dbReference type="PANTHER" id="PTHR46704:SF1">
    <property type="entry name" value="TELOMERE LENGTH REGULATION PROTEIN TEL2 HOMOLOG"/>
    <property type="match status" value="1"/>
</dbReference>
<reference evidence="1 2" key="1">
    <citation type="submission" date="2022-05" db="EMBL/GenBank/DDBJ databases">
        <authorList>
            <consortium name="Genoscope - CEA"/>
            <person name="William W."/>
        </authorList>
    </citation>
    <scope>NUCLEOTIDE SEQUENCE [LARGE SCALE GENOMIC DNA]</scope>
</reference>
<keyword evidence="2" id="KW-1185">Reference proteome</keyword>
<dbReference type="Proteomes" id="UP001159427">
    <property type="component" value="Unassembled WGS sequence"/>
</dbReference>
<gene>
    <name evidence="1" type="ORF">PEVE_00023019</name>
</gene>
<proteinExistence type="predicted"/>
<accession>A0ABN8SKH0</accession>
<comment type="caution">
    <text evidence="1">The sequence shown here is derived from an EMBL/GenBank/DDBJ whole genome shotgun (WGS) entry which is preliminary data.</text>
</comment>
<dbReference type="PANTHER" id="PTHR46704">
    <property type="entry name" value="CXC DOMAIN-CONTAINING PROTEIN-RELATED"/>
    <property type="match status" value="1"/>
</dbReference>
<protein>
    <submittedName>
        <fullName evidence="1">Uncharacterized protein</fullName>
    </submittedName>
</protein>
<organism evidence="1 2">
    <name type="scientific">Porites evermanni</name>
    <dbReference type="NCBI Taxonomy" id="104178"/>
    <lineage>
        <taxon>Eukaryota</taxon>
        <taxon>Metazoa</taxon>
        <taxon>Cnidaria</taxon>
        <taxon>Anthozoa</taxon>
        <taxon>Hexacorallia</taxon>
        <taxon>Scleractinia</taxon>
        <taxon>Fungiina</taxon>
        <taxon>Poritidae</taxon>
        <taxon>Porites</taxon>
    </lineage>
</organism>
<evidence type="ECO:0000313" key="2">
    <source>
        <dbReference type="Proteomes" id="UP001159427"/>
    </source>
</evidence>
<evidence type="ECO:0000313" key="1">
    <source>
        <dbReference type="EMBL" id="CAH3191993.1"/>
    </source>
</evidence>
<dbReference type="EMBL" id="CALNXI010003056">
    <property type="protein sequence ID" value="CAH3191993.1"/>
    <property type="molecule type" value="Genomic_DNA"/>
</dbReference>